<evidence type="ECO:0000313" key="1">
    <source>
        <dbReference type="EMBL" id="KJA18821.1"/>
    </source>
</evidence>
<dbReference type="AlphaFoldDB" id="A0A0D2NPX9"/>
<accession>A0A0D2NPX9</accession>
<organism evidence="1 2">
    <name type="scientific">Hypholoma sublateritium (strain FD-334 SS-4)</name>
    <dbReference type="NCBI Taxonomy" id="945553"/>
    <lineage>
        <taxon>Eukaryota</taxon>
        <taxon>Fungi</taxon>
        <taxon>Dikarya</taxon>
        <taxon>Basidiomycota</taxon>
        <taxon>Agaricomycotina</taxon>
        <taxon>Agaricomycetes</taxon>
        <taxon>Agaricomycetidae</taxon>
        <taxon>Agaricales</taxon>
        <taxon>Agaricineae</taxon>
        <taxon>Strophariaceae</taxon>
        <taxon>Hypholoma</taxon>
    </lineage>
</organism>
<keyword evidence="2" id="KW-1185">Reference proteome</keyword>
<dbReference type="Proteomes" id="UP000054270">
    <property type="component" value="Unassembled WGS sequence"/>
</dbReference>
<proteinExistence type="predicted"/>
<protein>
    <submittedName>
        <fullName evidence="1">Uncharacterized protein</fullName>
    </submittedName>
</protein>
<sequence length="53" mass="5271">MVAQVSLASIYTSDTEPTTIGVSGIQFGGQIPNNNTCGAVCHDTVSGGQAGSK</sequence>
<dbReference type="EMBL" id="KN817584">
    <property type="protein sequence ID" value="KJA18821.1"/>
    <property type="molecule type" value="Genomic_DNA"/>
</dbReference>
<reference evidence="2" key="1">
    <citation type="submission" date="2014-04" db="EMBL/GenBank/DDBJ databases">
        <title>Evolutionary Origins and Diversification of the Mycorrhizal Mutualists.</title>
        <authorList>
            <consortium name="DOE Joint Genome Institute"/>
            <consortium name="Mycorrhizal Genomics Consortium"/>
            <person name="Kohler A."/>
            <person name="Kuo A."/>
            <person name="Nagy L.G."/>
            <person name="Floudas D."/>
            <person name="Copeland A."/>
            <person name="Barry K.W."/>
            <person name="Cichocki N."/>
            <person name="Veneault-Fourrey C."/>
            <person name="LaButti K."/>
            <person name="Lindquist E.A."/>
            <person name="Lipzen A."/>
            <person name="Lundell T."/>
            <person name="Morin E."/>
            <person name="Murat C."/>
            <person name="Riley R."/>
            <person name="Ohm R."/>
            <person name="Sun H."/>
            <person name="Tunlid A."/>
            <person name="Henrissat B."/>
            <person name="Grigoriev I.V."/>
            <person name="Hibbett D.S."/>
            <person name="Martin F."/>
        </authorList>
    </citation>
    <scope>NUCLEOTIDE SEQUENCE [LARGE SCALE GENOMIC DNA]</scope>
    <source>
        <strain evidence="2">FD-334 SS-4</strain>
    </source>
</reference>
<gene>
    <name evidence="1" type="ORF">HYPSUDRAFT_44824</name>
</gene>
<evidence type="ECO:0000313" key="2">
    <source>
        <dbReference type="Proteomes" id="UP000054270"/>
    </source>
</evidence>
<name>A0A0D2NPX9_HYPSF</name>